<reference evidence="1 2" key="1">
    <citation type="submission" date="2024-07" db="EMBL/GenBank/DDBJ databases">
        <title>Section-level genome sequencing and comparative genomics of Aspergillus sections Usti and Cavernicolus.</title>
        <authorList>
            <consortium name="Lawrence Berkeley National Laboratory"/>
            <person name="Nybo J.L."/>
            <person name="Vesth T.C."/>
            <person name="Theobald S."/>
            <person name="Frisvad J.C."/>
            <person name="Larsen T.O."/>
            <person name="Kjaerboelling I."/>
            <person name="Rothschild-Mancinelli K."/>
            <person name="Lyhne E.K."/>
            <person name="Kogle M.E."/>
            <person name="Barry K."/>
            <person name="Clum A."/>
            <person name="Na H."/>
            <person name="Ledsgaard L."/>
            <person name="Lin J."/>
            <person name="Lipzen A."/>
            <person name="Kuo A."/>
            <person name="Riley R."/>
            <person name="Mondo S."/>
            <person name="Labutti K."/>
            <person name="Haridas S."/>
            <person name="Pangalinan J."/>
            <person name="Salamov A.A."/>
            <person name="Simmons B.A."/>
            <person name="Magnuson J.K."/>
            <person name="Chen J."/>
            <person name="Drula E."/>
            <person name="Henrissat B."/>
            <person name="Wiebenga A."/>
            <person name="Lubbers R.J."/>
            <person name="Gomes A.C."/>
            <person name="Makela M.R."/>
            <person name="Stajich J."/>
            <person name="Grigoriev I.V."/>
            <person name="Mortensen U.H."/>
            <person name="De Vries R.P."/>
            <person name="Baker S.E."/>
            <person name="Andersen M.R."/>
        </authorList>
    </citation>
    <scope>NUCLEOTIDE SEQUENCE [LARGE SCALE GENOMIC DNA]</scope>
    <source>
        <strain evidence="1 2">CBS 123904</strain>
    </source>
</reference>
<proteinExistence type="predicted"/>
<dbReference type="PANTHER" id="PTHR38119">
    <property type="entry name" value="BTB DOMAIN-CONTAINING PROTEIN-RELATED"/>
    <property type="match status" value="1"/>
</dbReference>
<evidence type="ECO:0008006" key="3">
    <source>
        <dbReference type="Google" id="ProtNLM"/>
    </source>
</evidence>
<keyword evidence="2" id="KW-1185">Reference proteome</keyword>
<dbReference type="EMBL" id="JBFXLU010000044">
    <property type="protein sequence ID" value="KAL2849219.1"/>
    <property type="molecule type" value="Genomic_DNA"/>
</dbReference>
<organism evidence="1 2">
    <name type="scientific">Aspergillus pseudoustus</name>
    <dbReference type="NCBI Taxonomy" id="1810923"/>
    <lineage>
        <taxon>Eukaryota</taxon>
        <taxon>Fungi</taxon>
        <taxon>Dikarya</taxon>
        <taxon>Ascomycota</taxon>
        <taxon>Pezizomycotina</taxon>
        <taxon>Eurotiomycetes</taxon>
        <taxon>Eurotiomycetidae</taxon>
        <taxon>Eurotiales</taxon>
        <taxon>Aspergillaceae</taxon>
        <taxon>Aspergillus</taxon>
        <taxon>Aspergillus subgen. Nidulantes</taxon>
    </lineage>
</organism>
<dbReference type="PANTHER" id="PTHR38119:SF2">
    <property type="entry name" value="TRANSCRIPTION FACTOR DOMAIN-CONTAINING PROTEIN"/>
    <property type="match status" value="1"/>
</dbReference>
<evidence type="ECO:0000313" key="1">
    <source>
        <dbReference type="EMBL" id="KAL2849219.1"/>
    </source>
</evidence>
<evidence type="ECO:0000313" key="2">
    <source>
        <dbReference type="Proteomes" id="UP001610446"/>
    </source>
</evidence>
<protein>
    <recommendedName>
        <fullName evidence="3">Transcription factor domain-containing protein</fullName>
    </recommendedName>
</protein>
<sequence length="520" mass="58160">MDIESFPSFADGDVRITVLPDIYKLHSSLLRDRSGVLKKILDKSQPLSLTLEQQRQCSASVGYARLNLVGSSIHKYGMLEIQGYDDSHCTMEEIVPSSFPAWPHSIRHVWANMLKIFHGIPPTLDEGGSDLILENCQALVELGEDIQASDAVSRALNTALYSPDQQINRLIAQDPVSWVKLAVYIQSGPIFQESMIHLVGKWGLLEEKDRDSLPIGIRSICNRKLEHLNEIKKAAELKIVNHVPRPRSSTNHYRETNNVYVWMALAYYQQWLCQSFAEGRNYRASDGGAAFYHAIALGGDVYLNKLVQDISHFPTAQTGEESKKGLTELESDLHELKKSINGFVSDLLVNHAKYDPDIFGELPYLTCCQVGEEEMPPRQKNAMASDYAAGVRVTNVNGNFVNPNSLQHTFYQHPRSNNVQEPTGMTNYNGHTDAYYLTNGTQDNFGFNQPNVIPHWSLNWTGAADFSNPAPALPMPSLADMTTGIYQTQMDVNGNFDEIDVFGILPTTETEENDGDMAFI</sequence>
<gene>
    <name evidence="1" type="ORF">BJY01DRAFT_146823</name>
</gene>
<dbReference type="Proteomes" id="UP001610446">
    <property type="component" value="Unassembled WGS sequence"/>
</dbReference>
<name>A0ABR4KAA8_9EURO</name>
<comment type="caution">
    <text evidence="1">The sequence shown here is derived from an EMBL/GenBank/DDBJ whole genome shotgun (WGS) entry which is preliminary data.</text>
</comment>
<accession>A0ABR4KAA8</accession>